<comment type="caution">
    <text evidence="13">The sequence shown here is derived from an EMBL/GenBank/DDBJ whole genome shotgun (WGS) entry which is preliminary data.</text>
</comment>
<comment type="subcellular location">
    <subcellularLocation>
        <location evidence="1 8">Cell outer membrane</location>
        <topology evidence="1 8">Multi-pass membrane protein</topology>
    </subcellularLocation>
</comment>
<reference evidence="13" key="1">
    <citation type="submission" date="2023-07" db="EMBL/GenBank/DDBJ databases">
        <title>Genome content predicts the carbon catabolic preferences of heterotrophic bacteria.</title>
        <authorList>
            <person name="Gralka M."/>
        </authorList>
    </citation>
    <scope>NUCLEOTIDE SEQUENCE</scope>
    <source>
        <strain evidence="13">I3M17_2</strain>
    </source>
</reference>
<comment type="similarity">
    <text evidence="8 9">Belongs to the TonB-dependent receptor family.</text>
</comment>
<dbReference type="InterPro" id="IPR000531">
    <property type="entry name" value="Beta-barrel_TonB"/>
</dbReference>
<dbReference type="EMBL" id="JAUOPB010000001">
    <property type="protein sequence ID" value="MDO6420902.1"/>
    <property type="molecule type" value="Genomic_DNA"/>
</dbReference>
<evidence type="ECO:0000256" key="6">
    <source>
        <dbReference type="ARBA" id="ARBA00023136"/>
    </source>
</evidence>
<dbReference type="Gene3D" id="2.40.170.20">
    <property type="entry name" value="TonB-dependent receptor, beta-barrel domain"/>
    <property type="match status" value="1"/>
</dbReference>
<feature type="domain" description="TonB-dependent receptor-like beta-barrel" evidence="11">
    <location>
        <begin position="448"/>
        <end position="893"/>
    </location>
</feature>
<protein>
    <submittedName>
        <fullName evidence="13">TonB-dependent receptor</fullName>
    </submittedName>
</protein>
<evidence type="ECO:0000256" key="2">
    <source>
        <dbReference type="ARBA" id="ARBA00022448"/>
    </source>
</evidence>
<evidence type="ECO:0000256" key="7">
    <source>
        <dbReference type="ARBA" id="ARBA00023237"/>
    </source>
</evidence>
<dbReference type="InterPro" id="IPR036942">
    <property type="entry name" value="Beta-barrel_TonB_sf"/>
</dbReference>
<evidence type="ECO:0000256" key="4">
    <source>
        <dbReference type="ARBA" id="ARBA00022692"/>
    </source>
</evidence>
<dbReference type="RefSeq" id="WP_303490018.1">
    <property type="nucleotide sequence ID" value="NZ_JAUOPB010000001.1"/>
</dbReference>
<proteinExistence type="inferred from homology"/>
<evidence type="ECO:0000259" key="11">
    <source>
        <dbReference type="Pfam" id="PF00593"/>
    </source>
</evidence>
<gene>
    <name evidence="13" type="ORF">Q4521_00300</name>
</gene>
<accession>A0AAW7X094</accession>
<keyword evidence="2 8" id="KW-0813">Transport</keyword>
<dbReference type="Gene3D" id="2.170.130.10">
    <property type="entry name" value="TonB-dependent receptor, plug domain"/>
    <property type="match status" value="1"/>
</dbReference>
<evidence type="ECO:0000313" key="13">
    <source>
        <dbReference type="EMBL" id="MDO6420902.1"/>
    </source>
</evidence>
<dbReference type="Proteomes" id="UP001169760">
    <property type="component" value="Unassembled WGS sequence"/>
</dbReference>
<evidence type="ECO:0000259" key="12">
    <source>
        <dbReference type="Pfam" id="PF07715"/>
    </source>
</evidence>
<keyword evidence="7 8" id="KW-0998">Cell outer membrane</keyword>
<keyword evidence="5 9" id="KW-0798">TonB box</keyword>
<evidence type="ECO:0000256" key="10">
    <source>
        <dbReference type="SAM" id="SignalP"/>
    </source>
</evidence>
<evidence type="ECO:0000256" key="9">
    <source>
        <dbReference type="RuleBase" id="RU003357"/>
    </source>
</evidence>
<dbReference type="Pfam" id="PF00593">
    <property type="entry name" value="TonB_dep_Rec_b-barrel"/>
    <property type="match status" value="1"/>
</dbReference>
<evidence type="ECO:0000256" key="1">
    <source>
        <dbReference type="ARBA" id="ARBA00004571"/>
    </source>
</evidence>
<sequence length="927" mass="102245">MYKRSALSSSIAIAVALTSQYSLAQNEADASLEEVIVTGIRGSLTKALDMKRENTQIVDSIVAEDIGKFPDNNVVEALQRVSGVQVTDRGAGEVNTVSIRGLTDVTTTVNGRQIFTSTGRSVALADIPASLVAGVDVYKTRSASQIESGIAGQVDIKTQRPFNFDGSKVVVAARGTYQEQAEKTDPNLSALFSNRWETSAGEFGALLNVSFAQTNYRDQSVTPGAQVPFMTANAADGWVPFERIFPTDGRVTESPIWEGGLEEGLPATEGSTLTMNGEEIEYLLSRDAIFASDFTGKRERPAYNVAFQFAPNETSEYLFEAFYNGYRNESFNSLLFSFADWWGSLDPADEVVTYPGTNIVKERTVYNPYGFNSGDLTVSQTDSYVYALGGNWDIGDNLTLESEIVHQTSEYSSDFFAMRTDRVAHGIDVDFNSSGGVPAWAFIDNPETADVNEADLTDSAQWNVAELYDNGVEDKGTSTTFTVDGSYSLFNSFFTNIDFGTSYDVRTAQSANRDINGFLGQPLSSLDAGASYVTEDFYDGRADIPTTWVVPNGHYIYSHRDEFRDLYGFTTEENIEKLSLKTNFDIEETTTAVYVQTDFETELGNGTLGGQFGVRYVGSSADMSFFDNEDSSTADRSDSALLPSLVLKYDFANDFMARFAYTETLRRPAFGQLNSFIYYNESVTNTDGTANGGNPDLKPVESVNLDLSLEWYFAEGSALYGTLFQRNIEGFVFDSRQRVSYQGPDDTEASDYILSLPDNASNGELNGLELGLVYFPDNLPNALDGLGVQASYTMLDSSQDVPVFGADGELEKYLTRSMFGVSDNSYSVVVAYEKEKFSARLSFLARDNFLNNYEAAVFANPLGVYRKPEKSMDLQLSYDVTDDLMLTFDATNLTDEVFQSYYENPQTNNLGNAIYSRTFSLGLRYTY</sequence>
<organism evidence="13 14">
    <name type="scientific">Saccharophagus degradans</name>
    <dbReference type="NCBI Taxonomy" id="86304"/>
    <lineage>
        <taxon>Bacteria</taxon>
        <taxon>Pseudomonadati</taxon>
        <taxon>Pseudomonadota</taxon>
        <taxon>Gammaproteobacteria</taxon>
        <taxon>Cellvibrionales</taxon>
        <taxon>Cellvibrionaceae</taxon>
        <taxon>Saccharophagus</taxon>
    </lineage>
</organism>
<dbReference type="InterPro" id="IPR037066">
    <property type="entry name" value="Plug_dom_sf"/>
</dbReference>
<dbReference type="NCBIfam" id="TIGR01782">
    <property type="entry name" value="TonB-Xanth-Caul"/>
    <property type="match status" value="1"/>
</dbReference>
<evidence type="ECO:0000256" key="3">
    <source>
        <dbReference type="ARBA" id="ARBA00022452"/>
    </source>
</evidence>
<feature type="chain" id="PRO_5043342109" evidence="10">
    <location>
        <begin position="25"/>
        <end position="927"/>
    </location>
</feature>
<dbReference type="PROSITE" id="PS52016">
    <property type="entry name" value="TONB_DEPENDENT_REC_3"/>
    <property type="match status" value="1"/>
</dbReference>
<evidence type="ECO:0000256" key="5">
    <source>
        <dbReference type="ARBA" id="ARBA00023077"/>
    </source>
</evidence>
<dbReference type="GO" id="GO:0009279">
    <property type="term" value="C:cell outer membrane"/>
    <property type="evidence" value="ECO:0007669"/>
    <property type="project" value="UniProtKB-SubCell"/>
</dbReference>
<evidence type="ECO:0000256" key="8">
    <source>
        <dbReference type="PROSITE-ProRule" id="PRU01360"/>
    </source>
</evidence>
<evidence type="ECO:0000313" key="14">
    <source>
        <dbReference type="Proteomes" id="UP001169760"/>
    </source>
</evidence>
<keyword evidence="10" id="KW-0732">Signal</keyword>
<name>A0AAW7X094_9GAMM</name>
<keyword evidence="4 8" id="KW-0812">Transmembrane</keyword>
<dbReference type="PANTHER" id="PTHR40980:SF3">
    <property type="entry name" value="TONB-DEPENDENT RECEPTOR-LIKE BETA-BARREL DOMAIN-CONTAINING PROTEIN"/>
    <property type="match status" value="1"/>
</dbReference>
<keyword evidence="13" id="KW-0675">Receptor</keyword>
<feature type="signal peptide" evidence="10">
    <location>
        <begin position="1"/>
        <end position="24"/>
    </location>
</feature>
<keyword evidence="6 8" id="KW-0472">Membrane</keyword>
<dbReference type="InterPro" id="IPR012910">
    <property type="entry name" value="Plug_dom"/>
</dbReference>
<dbReference type="InterPro" id="IPR010104">
    <property type="entry name" value="TonB_rcpt_bac"/>
</dbReference>
<dbReference type="Pfam" id="PF07715">
    <property type="entry name" value="Plug"/>
    <property type="match status" value="1"/>
</dbReference>
<dbReference type="InterPro" id="IPR039426">
    <property type="entry name" value="TonB-dep_rcpt-like"/>
</dbReference>
<keyword evidence="3 8" id="KW-1134">Transmembrane beta strand</keyword>
<dbReference type="AlphaFoldDB" id="A0AAW7X094"/>
<dbReference type="PANTHER" id="PTHR40980">
    <property type="entry name" value="PLUG DOMAIN-CONTAINING PROTEIN"/>
    <property type="match status" value="1"/>
</dbReference>
<feature type="domain" description="TonB-dependent receptor plug" evidence="12">
    <location>
        <begin position="51"/>
        <end position="150"/>
    </location>
</feature>
<dbReference type="SUPFAM" id="SSF56935">
    <property type="entry name" value="Porins"/>
    <property type="match status" value="1"/>
</dbReference>